<dbReference type="Proteomes" id="UP000255036">
    <property type="component" value="Unassembled WGS sequence"/>
</dbReference>
<dbReference type="InterPro" id="IPR011397">
    <property type="entry name" value="YhfC"/>
</dbReference>
<evidence type="ECO:0000313" key="2">
    <source>
        <dbReference type="EMBL" id="RDU24605.1"/>
    </source>
</evidence>
<feature type="transmembrane region" description="Helical" evidence="1">
    <location>
        <begin position="6"/>
        <end position="31"/>
    </location>
</feature>
<comment type="caution">
    <text evidence="2">The sequence shown here is derived from an EMBL/GenBank/DDBJ whole genome shotgun (WGS) entry which is preliminary data.</text>
</comment>
<gene>
    <name evidence="2" type="ORF">DWV06_03835</name>
</gene>
<keyword evidence="1" id="KW-0812">Transmembrane</keyword>
<sequence>MELGHVSAATMVAIVIVMIIAFALPIGLLIYGKVKLKGRISSFFIGCGVFFVMVLVLERILHSVVLGTLGFTITGNIWIYALYGGFAAAIFEETGRFIAMKFFLKKNLNFQNAFMYGAGHGGCEAIIIIGVSYFSNLITAIMVNNGSMNATLQLLNGDTQKQTYDSISALWTTPTYQFYLAGVERIFAIALQIAFSIIMYQAVKNGKKAYIAVAYLAHFIVDFVSVLVNNYAGVIVTEFIVAVMAALLLFIAYKISKKDSCIEKIHLS</sequence>
<reference evidence="2 3" key="1">
    <citation type="submission" date="2018-07" db="EMBL/GenBank/DDBJ databases">
        <title>Anaerosacharophilus polymeroproducens gen. nov. sp. nov., an anaerobic bacterium isolated from salt field.</title>
        <authorList>
            <person name="Kim W."/>
            <person name="Yang S.-H."/>
            <person name="Oh J."/>
            <person name="Lee J.-H."/>
            <person name="Kwon K.K."/>
        </authorList>
    </citation>
    <scope>NUCLEOTIDE SEQUENCE [LARGE SCALE GENOMIC DNA]</scope>
    <source>
        <strain evidence="2 3">MCWD5</strain>
    </source>
</reference>
<feature type="transmembrane region" description="Helical" evidence="1">
    <location>
        <begin position="178"/>
        <end position="198"/>
    </location>
</feature>
<evidence type="ECO:0000256" key="1">
    <source>
        <dbReference type="SAM" id="Phobius"/>
    </source>
</evidence>
<feature type="transmembrane region" description="Helical" evidence="1">
    <location>
        <begin position="73"/>
        <end position="92"/>
    </location>
</feature>
<keyword evidence="1" id="KW-1133">Transmembrane helix</keyword>
<accession>A0A371AYD2</accession>
<dbReference type="Pfam" id="PF10086">
    <property type="entry name" value="YhfC"/>
    <property type="match status" value="1"/>
</dbReference>
<dbReference type="EMBL" id="QRCT01000012">
    <property type="protein sequence ID" value="RDU24605.1"/>
    <property type="molecule type" value="Genomic_DNA"/>
</dbReference>
<dbReference type="RefSeq" id="WP_115480838.1">
    <property type="nucleotide sequence ID" value="NZ_QRCT01000012.1"/>
</dbReference>
<feature type="transmembrane region" description="Helical" evidence="1">
    <location>
        <begin position="234"/>
        <end position="253"/>
    </location>
</feature>
<feature type="transmembrane region" description="Helical" evidence="1">
    <location>
        <begin position="43"/>
        <end position="61"/>
    </location>
</feature>
<dbReference type="OrthoDB" id="9807167at2"/>
<dbReference type="PIRSF" id="PIRSF033101">
    <property type="entry name" value="UCP033101"/>
    <property type="match status" value="1"/>
</dbReference>
<proteinExistence type="predicted"/>
<evidence type="ECO:0000313" key="3">
    <source>
        <dbReference type="Proteomes" id="UP000255036"/>
    </source>
</evidence>
<feature type="transmembrane region" description="Helical" evidence="1">
    <location>
        <begin position="210"/>
        <end position="228"/>
    </location>
</feature>
<name>A0A371AYD2_9FIRM</name>
<organism evidence="2 3">
    <name type="scientific">Anaerosacchariphilus polymeriproducens</name>
    <dbReference type="NCBI Taxonomy" id="1812858"/>
    <lineage>
        <taxon>Bacteria</taxon>
        <taxon>Bacillati</taxon>
        <taxon>Bacillota</taxon>
        <taxon>Clostridia</taxon>
        <taxon>Lachnospirales</taxon>
        <taxon>Lachnospiraceae</taxon>
        <taxon>Anaerosacchariphilus</taxon>
    </lineage>
</organism>
<keyword evidence="3" id="KW-1185">Reference proteome</keyword>
<keyword evidence="1" id="KW-0472">Membrane</keyword>
<protein>
    <submittedName>
        <fullName evidence="2">DUF2324 domain-containing protein</fullName>
    </submittedName>
</protein>
<dbReference type="AlphaFoldDB" id="A0A371AYD2"/>
<feature type="transmembrane region" description="Helical" evidence="1">
    <location>
        <begin position="113"/>
        <end position="134"/>
    </location>
</feature>